<evidence type="ECO:0000256" key="6">
    <source>
        <dbReference type="ARBA" id="ARBA00023136"/>
    </source>
</evidence>
<comment type="caution">
    <text evidence="9">Lacks conserved residue(s) required for the propagation of feature annotation.</text>
</comment>
<comment type="caution">
    <text evidence="11">The sequence shown here is derived from an EMBL/GenBank/DDBJ whole genome shotgun (WGS) entry which is preliminary data.</text>
</comment>
<evidence type="ECO:0000313" key="12">
    <source>
        <dbReference type="Proteomes" id="UP000324222"/>
    </source>
</evidence>
<dbReference type="OrthoDB" id="6338524at2759"/>
<dbReference type="PROSITE" id="PS50287">
    <property type="entry name" value="SRCR_2"/>
    <property type="match status" value="1"/>
</dbReference>
<dbReference type="AlphaFoldDB" id="A0A5B7J7D1"/>
<dbReference type="Gene3D" id="3.10.250.10">
    <property type="entry name" value="SRCR-like domain"/>
    <property type="match status" value="1"/>
</dbReference>
<evidence type="ECO:0000313" key="11">
    <source>
        <dbReference type="EMBL" id="MPC90679.1"/>
    </source>
</evidence>
<dbReference type="EMBL" id="VSRR010085227">
    <property type="protein sequence ID" value="MPC90679.1"/>
    <property type="molecule type" value="Genomic_DNA"/>
</dbReference>
<sequence>MCGWQEAEVRLAGDGEQGTGVVEMRLGGEWGAVCDSRFDDFDAQVVCKMLGYNGDDSRAYKQAGGAARTVWQMHLDCLGHETHVQQCRLRFNNETCSSTAGVVCSSTSGALNSGLQSLLPKQCGDAEDASQFFLTRLARVRFGETPTRFDHPWLVSLRRQRLVSVFLIYWGFSSL</sequence>
<dbReference type="InterPro" id="IPR036772">
    <property type="entry name" value="SRCR-like_dom_sf"/>
</dbReference>
<dbReference type="PRINTS" id="PR00258">
    <property type="entry name" value="SPERACTRCPTR"/>
</dbReference>
<dbReference type="SUPFAM" id="SSF56487">
    <property type="entry name" value="SRCR-like"/>
    <property type="match status" value="1"/>
</dbReference>
<keyword evidence="5" id="KW-1133">Transmembrane helix</keyword>
<dbReference type="GO" id="GO:0016020">
    <property type="term" value="C:membrane"/>
    <property type="evidence" value="ECO:0007669"/>
    <property type="project" value="UniProtKB-SubCell"/>
</dbReference>
<feature type="disulfide bond" evidence="9">
    <location>
        <begin position="77"/>
        <end position="87"/>
    </location>
</feature>
<dbReference type="InterPro" id="IPR001190">
    <property type="entry name" value="SRCR"/>
</dbReference>
<dbReference type="Pfam" id="PF00530">
    <property type="entry name" value="SRCR"/>
    <property type="match status" value="1"/>
</dbReference>
<name>A0A5B7J7D1_PORTR</name>
<evidence type="ECO:0000256" key="4">
    <source>
        <dbReference type="ARBA" id="ARBA00022737"/>
    </source>
</evidence>
<feature type="domain" description="SRCR" evidence="10">
    <location>
        <begin position="9"/>
        <end position="105"/>
    </location>
</feature>
<dbReference type="SMART" id="SM00202">
    <property type="entry name" value="SR"/>
    <property type="match status" value="1"/>
</dbReference>
<evidence type="ECO:0000256" key="9">
    <source>
        <dbReference type="PROSITE-ProRule" id="PRU00196"/>
    </source>
</evidence>
<evidence type="ECO:0000256" key="5">
    <source>
        <dbReference type="ARBA" id="ARBA00022989"/>
    </source>
</evidence>
<dbReference type="Proteomes" id="UP000324222">
    <property type="component" value="Unassembled WGS sequence"/>
</dbReference>
<gene>
    <name evidence="11" type="ORF">E2C01_085676</name>
</gene>
<evidence type="ECO:0000256" key="7">
    <source>
        <dbReference type="ARBA" id="ARBA00023157"/>
    </source>
</evidence>
<keyword evidence="3" id="KW-0732">Signal</keyword>
<comment type="subcellular location">
    <subcellularLocation>
        <location evidence="1">Membrane</location>
        <topology evidence="1">Single-pass membrane protein</topology>
    </subcellularLocation>
</comment>
<dbReference type="PANTHER" id="PTHR48071:SF18">
    <property type="entry name" value="DELETED IN MALIGNANT BRAIN TUMORS 1 PROTEIN-RELATED"/>
    <property type="match status" value="1"/>
</dbReference>
<dbReference type="FunFam" id="3.10.250.10:FF:000016">
    <property type="entry name" value="Scavenger receptor cysteine-rich protein type 12"/>
    <property type="match status" value="1"/>
</dbReference>
<accession>A0A5B7J7D1</accession>
<evidence type="ECO:0000256" key="3">
    <source>
        <dbReference type="ARBA" id="ARBA00022729"/>
    </source>
</evidence>
<organism evidence="11 12">
    <name type="scientific">Portunus trituberculatus</name>
    <name type="common">Swimming crab</name>
    <name type="synonym">Neptunus trituberculatus</name>
    <dbReference type="NCBI Taxonomy" id="210409"/>
    <lineage>
        <taxon>Eukaryota</taxon>
        <taxon>Metazoa</taxon>
        <taxon>Ecdysozoa</taxon>
        <taxon>Arthropoda</taxon>
        <taxon>Crustacea</taxon>
        <taxon>Multicrustacea</taxon>
        <taxon>Malacostraca</taxon>
        <taxon>Eumalacostraca</taxon>
        <taxon>Eucarida</taxon>
        <taxon>Decapoda</taxon>
        <taxon>Pleocyemata</taxon>
        <taxon>Brachyura</taxon>
        <taxon>Eubrachyura</taxon>
        <taxon>Portunoidea</taxon>
        <taxon>Portunidae</taxon>
        <taxon>Portuninae</taxon>
        <taxon>Portunus</taxon>
    </lineage>
</organism>
<keyword evidence="8" id="KW-0325">Glycoprotein</keyword>
<reference evidence="11 12" key="1">
    <citation type="submission" date="2019-05" db="EMBL/GenBank/DDBJ databases">
        <title>Another draft genome of Portunus trituberculatus and its Hox gene families provides insights of decapod evolution.</title>
        <authorList>
            <person name="Jeong J.-H."/>
            <person name="Song I."/>
            <person name="Kim S."/>
            <person name="Choi T."/>
            <person name="Kim D."/>
            <person name="Ryu S."/>
            <person name="Kim W."/>
        </authorList>
    </citation>
    <scope>NUCLEOTIDE SEQUENCE [LARGE SCALE GENOMIC DNA]</scope>
    <source>
        <tissue evidence="11">Muscle</tissue>
    </source>
</reference>
<proteinExistence type="predicted"/>
<keyword evidence="4" id="KW-0677">Repeat</keyword>
<keyword evidence="6" id="KW-0472">Membrane</keyword>
<evidence type="ECO:0000256" key="8">
    <source>
        <dbReference type="ARBA" id="ARBA00023180"/>
    </source>
</evidence>
<protein>
    <submittedName>
        <fullName evidence="11">Galectin-3-binding protein A</fullName>
    </submittedName>
</protein>
<keyword evidence="2" id="KW-0812">Transmembrane</keyword>
<evidence type="ECO:0000256" key="2">
    <source>
        <dbReference type="ARBA" id="ARBA00022692"/>
    </source>
</evidence>
<keyword evidence="12" id="KW-1185">Reference proteome</keyword>
<evidence type="ECO:0000256" key="1">
    <source>
        <dbReference type="ARBA" id="ARBA00004167"/>
    </source>
</evidence>
<evidence type="ECO:0000259" key="10">
    <source>
        <dbReference type="PROSITE" id="PS50287"/>
    </source>
</evidence>
<keyword evidence="7 9" id="KW-1015">Disulfide bond</keyword>
<dbReference type="PANTHER" id="PTHR48071">
    <property type="entry name" value="SRCR DOMAIN-CONTAINING PROTEIN"/>
    <property type="match status" value="1"/>
</dbReference>